<dbReference type="EC" id="2.4.2.12" evidence="6"/>
<reference evidence="11 12" key="1">
    <citation type="submission" date="2023-07" db="EMBL/GenBank/DDBJ databases">
        <title>Sorghum-associated microbial communities from plants grown in Nebraska, USA.</title>
        <authorList>
            <person name="Schachtman D."/>
        </authorList>
    </citation>
    <scope>NUCLEOTIDE SEQUENCE [LARGE SCALE GENOMIC DNA]</scope>
    <source>
        <strain evidence="11 12">BE167</strain>
    </source>
</reference>
<accession>A0ABU1U6M9</accession>
<dbReference type="RefSeq" id="WP_310049388.1">
    <property type="nucleotide sequence ID" value="NZ_JAVDVQ010000001.1"/>
</dbReference>
<evidence type="ECO:0000313" key="12">
    <source>
        <dbReference type="Proteomes" id="UP001252243"/>
    </source>
</evidence>
<keyword evidence="4 11" id="KW-0808">Transferase</keyword>
<dbReference type="InterPro" id="IPR016471">
    <property type="entry name" value="Nicotinamide_PRibTrfase"/>
</dbReference>
<dbReference type="InterPro" id="IPR013785">
    <property type="entry name" value="Aldolase_TIM"/>
</dbReference>
<comment type="pathway">
    <text evidence="5">Cofactor biosynthesis; NAD(+) biosynthesis; nicotinamide D-ribonucleotide from 5-phospho-alpha-D-ribose 1-diphosphate and nicotinamide: step 1/1.</text>
</comment>
<comment type="caution">
    <text evidence="11">The sequence shown here is derived from an EMBL/GenBank/DDBJ whole genome shotgun (WGS) entry which is preliminary data.</text>
</comment>
<dbReference type="SUPFAM" id="SSF51690">
    <property type="entry name" value="Nicotinate/Quinolinate PRTase C-terminal domain-like"/>
    <property type="match status" value="1"/>
</dbReference>
<dbReference type="PIRSF" id="PIRSF005943">
    <property type="entry name" value="NMPRT"/>
    <property type="match status" value="1"/>
</dbReference>
<dbReference type="EMBL" id="JAVDVQ010000001">
    <property type="protein sequence ID" value="MDR7080791.1"/>
    <property type="molecule type" value="Genomic_DNA"/>
</dbReference>
<evidence type="ECO:0000256" key="3">
    <source>
        <dbReference type="ARBA" id="ARBA00022676"/>
    </source>
</evidence>
<dbReference type="NCBIfam" id="NF006629">
    <property type="entry name" value="PRK09198.1"/>
    <property type="match status" value="1"/>
</dbReference>
<dbReference type="InterPro" id="IPR041529">
    <property type="entry name" value="DUF5598"/>
</dbReference>
<keyword evidence="12" id="KW-1185">Reference proteome</keyword>
<feature type="domain" description="Nicotinate/nicotinamide phosphoribosyltransferase" evidence="9">
    <location>
        <begin position="193"/>
        <end position="468"/>
    </location>
</feature>
<organism evidence="11 12">
    <name type="scientific">Arthrobacter ginsengisoli</name>
    <dbReference type="NCBI Taxonomy" id="1356565"/>
    <lineage>
        <taxon>Bacteria</taxon>
        <taxon>Bacillati</taxon>
        <taxon>Actinomycetota</taxon>
        <taxon>Actinomycetes</taxon>
        <taxon>Micrococcales</taxon>
        <taxon>Micrococcaceae</taxon>
        <taxon>Arthrobacter</taxon>
    </lineage>
</organism>
<dbReference type="InterPro" id="IPR036068">
    <property type="entry name" value="Nicotinate_pribotase-like_C"/>
</dbReference>
<comment type="catalytic activity">
    <reaction evidence="8">
        <text>beta-nicotinamide D-ribonucleotide + diphosphate = 5-phospho-alpha-D-ribose 1-diphosphate + nicotinamide + H(+)</text>
        <dbReference type="Rhea" id="RHEA:16149"/>
        <dbReference type="ChEBI" id="CHEBI:14649"/>
        <dbReference type="ChEBI" id="CHEBI:15378"/>
        <dbReference type="ChEBI" id="CHEBI:17154"/>
        <dbReference type="ChEBI" id="CHEBI:33019"/>
        <dbReference type="ChEBI" id="CHEBI:58017"/>
        <dbReference type="EC" id="2.4.2.12"/>
    </reaction>
    <physiologicalReaction direction="right-to-left" evidence="8">
        <dbReference type="Rhea" id="RHEA:16151"/>
    </physiologicalReaction>
</comment>
<dbReference type="GO" id="GO:0047280">
    <property type="term" value="F:nicotinamide phosphoribosyltransferase activity"/>
    <property type="evidence" value="ECO:0007669"/>
    <property type="project" value="UniProtKB-EC"/>
</dbReference>
<protein>
    <recommendedName>
        <fullName evidence="7">Nicotinamide phosphoribosyltransferase</fullName>
        <ecNumber evidence="6">2.4.2.12</ecNumber>
    </recommendedName>
</protein>
<gene>
    <name evidence="11" type="ORF">J2X01_000060</name>
</gene>
<evidence type="ECO:0000256" key="2">
    <source>
        <dbReference type="ARBA" id="ARBA00022642"/>
    </source>
</evidence>
<sequence length="513" mass="55717">MSTATATRITAPSVTAALFETDAYKLGHRDLYPAGTTGILSNYTNRGSRIDGVTKVVHFGLQAFLQSYCTEAFAPFFAAGEDEAVAEYEAVLESILGPNGIAADHIRALHRVGYLPLIFRAVPEGTRVPLRVPTFTIENTQPEFFWLVNYIETVLSAAVWHPSTTATIADSYRTVLDDAADLTGVDRAAVNWQLHDFSYRGMSGTGSAAASGAGHLLSFTGSDSLATIDWVNRYYPSEAGTDNGLVLGSVPATEHSVMCAGISESSELETFERILDKHKSGIVSVVSDTDDFFQVLNVILPALKTRIMERDGKLVIRPDSGDPADIICGTMSRPGAIFTTQVRTMEHDPEFYGAIQLLWNAFGGTTNAKGYKVLDSHIGLIYGDSITIDRAKDIWTRLESLGFASENIVFGVGSYSYQYVTRDTFASAIKATWAKINEVEHNLLKDPKTDSGTKKSATGRLAVTRNADGELALIEKATPEQEAESLLQPVWANGEFIRRQSFADVRAVLGNIA</sequence>
<dbReference type="Proteomes" id="UP001252243">
    <property type="component" value="Unassembled WGS sequence"/>
</dbReference>
<keyword evidence="3 11" id="KW-0328">Glycosyltransferase</keyword>
<evidence type="ECO:0000256" key="6">
    <source>
        <dbReference type="ARBA" id="ARBA00035024"/>
    </source>
</evidence>
<dbReference type="InterPro" id="IPR041525">
    <property type="entry name" value="N/Namide_PRibTrfase"/>
</dbReference>
<proteinExistence type="inferred from homology"/>
<feature type="domain" description="Nicotinamide phosphoribosyltransferase N-terminal" evidence="10">
    <location>
        <begin position="18"/>
        <end position="69"/>
    </location>
</feature>
<evidence type="ECO:0000256" key="5">
    <source>
        <dbReference type="ARBA" id="ARBA00035007"/>
    </source>
</evidence>
<name>A0ABU1U6M9_9MICC</name>
<evidence type="ECO:0000256" key="7">
    <source>
        <dbReference type="ARBA" id="ARBA00035036"/>
    </source>
</evidence>
<evidence type="ECO:0000256" key="8">
    <source>
        <dbReference type="ARBA" id="ARBA00047835"/>
    </source>
</evidence>
<dbReference type="Pfam" id="PF04095">
    <property type="entry name" value="NAPRTase"/>
    <property type="match status" value="1"/>
</dbReference>
<keyword evidence="2" id="KW-0662">Pyridine nucleotide biosynthesis</keyword>
<comment type="similarity">
    <text evidence="1">Belongs to the NAPRTase family.</text>
</comment>
<evidence type="ECO:0000259" key="10">
    <source>
        <dbReference type="Pfam" id="PF18127"/>
    </source>
</evidence>
<evidence type="ECO:0000256" key="1">
    <source>
        <dbReference type="ARBA" id="ARBA00010897"/>
    </source>
</evidence>
<evidence type="ECO:0000259" key="9">
    <source>
        <dbReference type="Pfam" id="PF04095"/>
    </source>
</evidence>
<evidence type="ECO:0000313" key="11">
    <source>
        <dbReference type="EMBL" id="MDR7080791.1"/>
    </source>
</evidence>
<dbReference type="PANTHER" id="PTHR43816:SF1">
    <property type="entry name" value="NICOTINAMIDE PHOSPHORIBOSYLTRANSFERASE"/>
    <property type="match status" value="1"/>
</dbReference>
<dbReference type="PANTHER" id="PTHR43816">
    <property type="entry name" value="NICOTINAMIDE PHOSPHORIBOSYLTRANSFERASE"/>
    <property type="match status" value="1"/>
</dbReference>
<evidence type="ECO:0000256" key="4">
    <source>
        <dbReference type="ARBA" id="ARBA00022679"/>
    </source>
</evidence>
<dbReference type="Pfam" id="PF18127">
    <property type="entry name" value="NAMPT_N"/>
    <property type="match status" value="1"/>
</dbReference>
<dbReference type="Gene3D" id="3.20.20.70">
    <property type="entry name" value="Aldolase class I"/>
    <property type="match status" value="1"/>
</dbReference>